<accession>I0BMQ9</accession>
<reference evidence="2 3" key="1">
    <citation type="submission" date="2013-06" db="EMBL/GenBank/DDBJ databases">
        <title>Complete genome sequence of Paenibacillus mucilaginosus K02.</title>
        <authorList>
            <person name="Xiao B."/>
            <person name="Sun L."/>
            <person name="Xiao L."/>
            <person name="Lian B."/>
        </authorList>
    </citation>
    <scope>NUCLEOTIDE SEQUENCE [LARGE SCALE GENOMIC DNA]</scope>
    <source>
        <strain evidence="2 3">K02</strain>
    </source>
</reference>
<dbReference type="Proteomes" id="UP000007392">
    <property type="component" value="Chromosome"/>
</dbReference>
<proteinExistence type="predicted"/>
<evidence type="ECO:0000256" key="1">
    <source>
        <dbReference type="SAM" id="MobiDB-lite"/>
    </source>
</evidence>
<evidence type="ECO:0000313" key="3">
    <source>
        <dbReference type="Proteomes" id="UP000007392"/>
    </source>
</evidence>
<feature type="region of interest" description="Disordered" evidence="1">
    <location>
        <begin position="1"/>
        <end position="40"/>
    </location>
</feature>
<protein>
    <submittedName>
        <fullName evidence="2">Uncharacterized protein</fullName>
    </submittedName>
</protein>
<dbReference type="HOGENOM" id="CLU_3293493_0_0_9"/>
<gene>
    <name evidence="2" type="ORF">B2K_23705</name>
</gene>
<evidence type="ECO:0000313" key="2">
    <source>
        <dbReference type="EMBL" id="AFH63656.1"/>
    </source>
</evidence>
<sequence>MSLFEMNLRSEPDGRASEAGAGFAGEAGSWSKSAFQVGES</sequence>
<dbReference type="AlphaFoldDB" id="I0BMQ9"/>
<dbReference type="PATRIC" id="fig|997761.3.peg.4688"/>
<dbReference type="KEGG" id="pmw:B2K_23705"/>
<feature type="compositionally biased region" description="Low complexity" evidence="1">
    <location>
        <begin position="17"/>
        <end position="29"/>
    </location>
</feature>
<name>I0BMQ9_9BACL</name>
<dbReference type="EMBL" id="CP003422">
    <property type="protein sequence ID" value="AFH63656.1"/>
    <property type="molecule type" value="Genomic_DNA"/>
</dbReference>
<feature type="compositionally biased region" description="Polar residues" evidence="1">
    <location>
        <begin position="30"/>
        <end position="40"/>
    </location>
</feature>
<organism evidence="2 3">
    <name type="scientific">Paenibacillus mucilaginosus K02</name>
    <dbReference type="NCBI Taxonomy" id="997761"/>
    <lineage>
        <taxon>Bacteria</taxon>
        <taxon>Bacillati</taxon>
        <taxon>Bacillota</taxon>
        <taxon>Bacilli</taxon>
        <taxon>Bacillales</taxon>
        <taxon>Paenibacillaceae</taxon>
        <taxon>Paenibacillus</taxon>
    </lineage>
</organism>